<dbReference type="PANTHER" id="PTHR30509">
    <property type="entry name" value="P-HYDROXYBENZOIC ACID EFFLUX PUMP SUBUNIT-RELATED"/>
    <property type="match status" value="1"/>
</dbReference>
<evidence type="ECO:0000256" key="2">
    <source>
        <dbReference type="ARBA" id="ARBA00022448"/>
    </source>
</evidence>
<evidence type="ECO:0000256" key="6">
    <source>
        <dbReference type="ARBA" id="ARBA00022989"/>
    </source>
</evidence>
<organism evidence="9 10">
    <name type="scientific">Winslowiella arboricola</name>
    <dbReference type="NCBI Taxonomy" id="2978220"/>
    <lineage>
        <taxon>Bacteria</taxon>
        <taxon>Pseudomonadati</taxon>
        <taxon>Pseudomonadota</taxon>
        <taxon>Gammaproteobacteria</taxon>
        <taxon>Enterobacterales</taxon>
        <taxon>Erwiniaceae</taxon>
        <taxon>Winslowiella</taxon>
    </lineage>
</organism>
<feature type="transmembrane region" description="Helical" evidence="8">
    <location>
        <begin position="12"/>
        <end position="30"/>
    </location>
</feature>
<reference evidence="9" key="1">
    <citation type="submission" date="2022-09" db="EMBL/GenBank/DDBJ databases">
        <title>Winslowiella arboricola sp. nov., isolated from bleeding cankers on broadleaf hosts.</title>
        <authorList>
            <person name="Brady C."/>
            <person name="Kaur S."/>
            <person name="Crampton B."/>
            <person name="Maddock D."/>
            <person name="Arnold D."/>
            <person name="Denman S."/>
        </authorList>
    </citation>
    <scope>NUCLEOTIDE SEQUENCE</scope>
    <source>
        <strain evidence="9">BAC 15a-03b</strain>
    </source>
</reference>
<keyword evidence="3 8" id="KW-1003">Cell membrane</keyword>
<keyword evidence="4" id="KW-0997">Cell inner membrane</keyword>
<dbReference type="NCBIfam" id="NF007916">
    <property type="entry name" value="PRK10631.1"/>
    <property type="match status" value="1"/>
</dbReference>
<evidence type="ECO:0000313" key="9">
    <source>
        <dbReference type="EMBL" id="MCU5776789.1"/>
    </source>
</evidence>
<feature type="transmembrane region" description="Helical" evidence="8">
    <location>
        <begin position="379"/>
        <end position="395"/>
    </location>
</feature>
<gene>
    <name evidence="8 9" type="primary">aaeB</name>
    <name evidence="9" type="ORF">N5923_04640</name>
</gene>
<comment type="function">
    <text evidence="8">Forms an efflux pump with AaeA. Could function as a metabolic relief valve, allowing to eliminate certain compounds when they accumulate to high levels in the cell.</text>
</comment>
<evidence type="ECO:0000256" key="3">
    <source>
        <dbReference type="ARBA" id="ARBA00022475"/>
    </source>
</evidence>
<dbReference type="InterPro" id="IPR006726">
    <property type="entry name" value="PHBA_efflux_AaeB/fusaric-R"/>
</dbReference>
<dbReference type="PANTHER" id="PTHR30509:SF9">
    <property type="entry name" value="MULTIDRUG RESISTANCE PROTEIN MDTO"/>
    <property type="match status" value="1"/>
</dbReference>
<keyword evidence="6 8" id="KW-1133">Transmembrane helix</keyword>
<comment type="subcellular location">
    <subcellularLocation>
        <location evidence="1 8">Cell membrane</location>
        <topology evidence="1 8">Multi-pass membrane protein</topology>
    </subcellularLocation>
</comment>
<dbReference type="InterPro" id="IPR023706">
    <property type="entry name" value="PHBA_efflux_pump_AaeB"/>
</dbReference>
<protein>
    <recommendedName>
        <fullName evidence="8">p-hydroxybenzoic acid efflux pump subunit AaeB</fullName>
        <shortName evidence="8">pHBA efflux pump protein B</shortName>
    </recommendedName>
</protein>
<dbReference type="GO" id="GO:0005886">
    <property type="term" value="C:plasma membrane"/>
    <property type="evidence" value="ECO:0007669"/>
    <property type="project" value="UniProtKB-SubCell"/>
</dbReference>
<evidence type="ECO:0000256" key="4">
    <source>
        <dbReference type="ARBA" id="ARBA00022519"/>
    </source>
</evidence>
<evidence type="ECO:0000256" key="7">
    <source>
        <dbReference type="ARBA" id="ARBA00023136"/>
    </source>
</evidence>
<dbReference type="HAMAP" id="MF_01545">
    <property type="entry name" value="AaeB"/>
    <property type="match status" value="1"/>
</dbReference>
<feature type="transmembrane region" description="Helical" evidence="8">
    <location>
        <begin position="407"/>
        <end position="426"/>
    </location>
</feature>
<feature type="transmembrane region" description="Helical" evidence="8">
    <location>
        <begin position="118"/>
        <end position="141"/>
    </location>
</feature>
<evidence type="ECO:0000256" key="8">
    <source>
        <dbReference type="HAMAP-Rule" id="MF_01545"/>
    </source>
</evidence>
<feature type="transmembrane region" description="Helical" evidence="8">
    <location>
        <begin position="153"/>
        <end position="172"/>
    </location>
</feature>
<evidence type="ECO:0000256" key="1">
    <source>
        <dbReference type="ARBA" id="ARBA00004651"/>
    </source>
</evidence>
<feature type="transmembrane region" description="Helical" evidence="8">
    <location>
        <begin position="432"/>
        <end position="451"/>
    </location>
</feature>
<dbReference type="GO" id="GO:0046942">
    <property type="term" value="P:carboxylic acid transport"/>
    <property type="evidence" value="ECO:0007669"/>
    <property type="project" value="InterPro"/>
</dbReference>
<keyword evidence="2 8" id="KW-0813">Transport</keyword>
<feature type="transmembrane region" description="Helical" evidence="8">
    <location>
        <begin position="66"/>
        <end position="85"/>
    </location>
</feature>
<keyword evidence="5 8" id="KW-0812">Transmembrane</keyword>
<feature type="transmembrane region" description="Helical" evidence="8">
    <location>
        <begin position="486"/>
        <end position="503"/>
    </location>
</feature>
<dbReference type="RefSeq" id="WP_267142799.1">
    <property type="nucleotide sequence ID" value="NZ_JAODIL010000072.1"/>
</dbReference>
<comment type="caution">
    <text evidence="8">Lacks conserved residue(s) required for the propagation of feature annotation.</text>
</comment>
<sequence length="655" mass="72557">MQGFTFERLRFPLKLTFAVVLALFIGFHFNLATPRWAVMTAGIVAGGTAFAAGGDPFSGALRHRGMLRIIGTFLGCIAALVIMISTIRAPVVMLLLCCLWAGICVWLSSLIKVENSYALGLAGYTALIIVVTADANGSLLLAPQYAIERCSEIVIGIVCAILADLLFSPRSVKNDIDREIDSLLVDHYKLLQLCIAHGDKEEVDKSWSSLVRRTNALNGMRSNLMMESSRWQKVNRRLTALHTLSLTLITQAAETFLIQNSRPDYLPPQYKVLFEKPVSSVGDVHKRMKLMRRVITASGSKNTPVTVASWVGAATRYLLLLKGIHTNSSISTVEEAVLSDAVVIKAKSAETRHALINGIRTFVATALGSLFWLYTGWTSGSGCMVMLAVITALAMRMPNPLMLAKDFLYGMTVAVPLGALYFMVIMPATQQSMLLLSIAIGGLAFVAGIFIQRRQIGTLGAFVGTLNILVLDNPMTFEIKTFLDSALGQVIGCFVALMVILLIRDTSKARIARTLLNRFMYAAVSAMTTNQARRNENHLPALYQQLFMLINLFPGDIDKYRLALTLIIGHQRLRTADIPINADLSAFHKQLRYTADRVIAARSDDKRRYYFERLLREFDEYQEKLAVYNAPLSVTEPVKRLADMLKKYQNTLILV</sequence>
<comment type="similarity">
    <text evidence="8">Belongs to the aromatic acid exporter ArAE (TC 2.A.85) family.</text>
</comment>
<dbReference type="Proteomes" id="UP001064262">
    <property type="component" value="Unassembled WGS sequence"/>
</dbReference>
<feature type="transmembrane region" description="Helical" evidence="8">
    <location>
        <begin position="36"/>
        <end position="54"/>
    </location>
</feature>
<keyword evidence="10" id="KW-1185">Reference proteome</keyword>
<keyword evidence="7 8" id="KW-0472">Membrane</keyword>
<accession>A0A9J6PM35</accession>
<name>A0A9J6PM35_9GAMM</name>
<feature type="transmembrane region" description="Helical" evidence="8">
    <location>
        <begin position="91"/>
        <end position="111"/>
    </location>
</feature>
<dbReference type="Pfam" id="PF04632">
    <property type="entry name" value="FUSC"/>
    <property type="match status" value="1"/>
</dbReference>
<evidence type="ECO:0000313" key="10">
    <source>
        <dbReference type="Proteomes" id="UP001064262"/>
    </source>
</evidence>
<comment type="caution">
    <text evidence="9">The sequence shown here is derived from an EMBL/GenBank/DDBJ whole genome shotgun (WGS) entry which is preliminary data.</text>
</comment>
<dbReference type="EMBL" id="JAODIM010000036">
    <property type="protein sequence ID" value="MCU5776789.1"/>
    <property type="molecule type" value="Genomic_DNA"/>
</dbReference>
<evidence type="ECO:0000256" key="5">
    <source>
        <dbReference type="ARBA" id="ARBA00022692"/>
    </source>
</evidence>
<dbReference type="GO" id="GO:0022857">
    <property type="term" value="F:transmembrane transporter activity"/>
    <property type="evidence" value="ECO:0007669"/>
    <property type="project" value="UniProtKB-UniRule"/>
</dbReference>
<dbReference type="AlphaFoldDB" id="A0A9J6PM35"/>
<proteinExistence type="inferred from homology"/>